<accession>A0ABX5PX03</accession>
<gene>
    <name evidence="2" type="ORF">LX97_02076</name>
</gene>
<keyword evidence="3" id="KW-1185">Reference proteome</keyword>
<protein>
    <submittedName>
        <fullName evidence="2">Uncharacterized protein</fullName>
    </submittedName>
</protein>
<keyword evidence="1" id="KW-0812">Transmembrane</keyword>
<dbReference type="EMBL" id="QKZR01000003">
    <property type="protein sequence ID" value="PZX39722.1"/>
    <property type="molecule type" value="Genomic_DNA"/>
</dbReference>
<dbReference type="Proteomes" id="UP000248584">
    <property type="component" value="Unassembled WGS sequence"/>
</dbReference>
<feature type="transmembrane region" description="Helical" evidence="1">
    <location>
        <begin position="29"/>
        <end position="49"/>
    </location>
</feature>
<evidence type="ECO:0000313" key="3">
    <source>
        <dbReference type="Proteomes" id="UP000248584"/>
    </source>
</evidence>
<keyword evidence="1" id="KW-1133">Transmembrane helix</keyword>
<organism evidence="2 3">
    <name type="scientific">Nonlabens dokdonensis</name>
    <dbReference type="NCBI Taxonomy" id="328515"/>
    <lineage>
        <taxon>Bacteria</taxon>
        <taxon>Pseudomonadati</taxon>
        <taxon>Bacteroidota</taxon>
        <taxon>Flavobacteriia</taxon>
        <taxon>Flavobacteriales</taxon>
        <taxon>Flavobacteriaceae</taxon>
        <taxon>Nonlabens</taxon>
    </lineage>
</organism>
<sequence length="252" mass="28532">MFNLIISVVLGLIVLVLLAIFINKIPKKLHPVVIVVLLGISGFFGYKLYKSIEEPVKFEAAKEERYREVVAQLILIREAQNAHKNITGTYTDDINKLARFIDTAQFALTQKRDSTVIDEERNLKFRLRADDPNGYKKEITITDTLGFRSVKDSLFSKVDVSQLLQYNTIEGAPGAIELKTDVVIDKDNRVPVFQATAKKEDILFDQPERLLKDELEVKSVEAIDGPTIYVGSLDEITTSGNWPRQYALKDDN</sequence>
<evidence type="ECO:0000256" key="1">
    <source>
        <dbReference type="SAM" id="Phobius"/>
    </source>
</evidence>
<proteinExistence type="predicted"/>
<keyword evidence="1" id="KW-0472">Membrane</keyword>
<dbReference type="RefSeq" id="WP_083892401.1">
    <property type="nucleotide sequence ID" value="NZ_QKZR01000003.1"/>
</dbReference>
<evidence type="ECO:0000313" key="2">
    <source>
        <dbReference type="EMBL" id="PZX39722.1"/>
    </source>
</evidence>
<reference evidence="2 3" key="1">
    <citation type="submission" date="2018-06" db="EMBL/GenBank/DDBJ databases">
        <title>Genomic Encyclopedia of Archaeal and Bacterial Type Strains, Phase II (KMG-II): from individual species to whole genera.</title>
        <authorList>
            <person name="Goeker M."/>
        </authorList>
    </citation>
    <scope>NUCLEOTIDE SEQUENCE [LARGE SCALE GENOMIC DNA]</scope>
    <source>
        <strain evidence="2 3">DSM 17205</strain>
    </source>
</reference>
<name>A0ABX5PX03_9FLAO</name>
<comment type="caution">
    <text evidence="2">The sequence shown here is derived from an EMBL/GenBank/DDBJ whole genome shotgun (WGS) entry which is preliminary data.</text>
</comment>